<protein>
    <submittedName>
        <fullName evidence="1">Uncharacterized protein</fullName>
    </submittedName>
</protein>
<dbReference type="RefSeq" id="XP_062799753.1">
    <property type="nucleotide sequence ID" value="XM_062948343.1"/>
</dbReference>
<proteinExistence type="predicted"/>
<accession>A0ABR0I8T4</accession>
<evidence type="ECO:0000313" key="2">
    <source>
        <dbReference type="Proteomes" id="UP001323617"/>
    </source>
</evidence>
<dbReference type="Proteomes" id="UP001323617">
    <property type="component" value="Unassembled WGS sequence"/>
</dbReference>
<sequence>MPLCGGILKIVPSLTTKYVFNTQSAKSPCWITQTGAHPPPLLRSQRVYEDDFPSSRAEGWKDLGESDRQALCLELRGMVQSWRSLEQNSGENYIGAPSPHIRKMAQAMVA</sequence>
<gene>
    <name evidence="1" type="ORF">QC764_511230</name>
</gene>
<name>A0ABR0I8T4_9PEZI</name>
<organism evidence="1 2">
    <name type="scientific">Podospora pseudoanserina</name>
    <dbReference type="NCBI Taxonomy" id="2609844"/>
    <lineage>
        <taxon>Eukaryota</taxon>
        <taxon>Fungi</taxon>
        <taxon>Dikarya</taxon>
        <taxon>Ascomycota</taxon>
        <taxon>Pezizomycotina</taxon>
        <taxon>Sordariomycetes</taxon>
        <taxon>Sordariomycetidae</taxon>
        <taxon>Sordariales</taxon>
        <taxon>Podosporaceae</taxon>
        <taxon>Podospora</taxon>
    </lineage>
</organism>
<reference evidence="1 2" key="1">
    <citation type="journal article" date="2023" name="bioRxiv">
        <title>High-quality genome assemblies of four members of thePodospora anserinaspecies complex.</title>
        <authorList>
            <person name="Ament-Velasquez S.L."/>
            <person name="Vogan A.A."/>
            <person name="Wallerman O."/>
            <person name="Hartmann F."/>
            <person name="Gautier V."/>
            <person name="Silar P."/>
            <person name="Giraud T."/>
            <person name="Johannesson H."/>
        </authorList>
    </citation>
    <scope>NUCLEOTIDE SEQUENCE [LARGE SCALE GENOMIC DNA]</scope>
    <source>
        <strain evidence="1 2">CBS 124.78</strain>
    </source>
</reference>
<dbReference type="GeneID" id="87969208"/>
<evidence type="ECO:0000313" key="1">
    <source>
        <dbReference type="EMBL" id="KAK4676283.1"/>
    </source>
</evidence>
<keyword evidence="2" id="KW-1185">Reference proteome</keyword>
<comment type="caution">
    <text evidence="1">The sequence shown here is derived from an EMBL/GenBank/DDBJ whole genome shotgun (WGS) entry which is preliminary data.</text>
</comment>
<dbReference type="EMBL" id="JAFFHC010000005">
    <property type="protein sequence ID" value="KAK4676283.1"/>
    <property type="molecule type" value="Genomic_DNA"/>
</dbReference>